<dbReference type="InterPro" id="IPR014922">
    <property type="entry name" value="YdhG-like"/>
</dbReference>
<dbReference type="SUPFAM" id="SSF159888">
    <property type="entry name" value="YdhG-like"/>
    <property type="match status" value="1"/>
</dbReference>
<comment type="caution">
    <text evidence="2">The sequence shown here is derived from an EMBL/GenBank/DDBJ whole genome shotgun (WGS) entry which is preliminary data.</text>
</comment>
<sequence>MVQSTAADVDSYLAEVPEGRRTALAELRRLCRAELEGFAEVMAYGMPAYERNGTAEIAFASQRQYVSFYLLRSDVRAAFEDRLAGHDMGKGCLRFRKPERGGTIDFDLVRDLLRATASGPGTVC</sequence>
<organism evidence="2 3">
    <name type="scientific">Streptomyces incanus</name>
    <dbReference type="NCBI Taxonomy" id="887453"/>
    <lineage>
        <taxon>Bacteria</taxon>
        <taxon>Bacillati</taxon>
        <taxon>Actinomycetota</taxon>
        <taxon>Actinomycetes</taxon>
        <taxon>Kitasatosporales</taxon>
        <taxon>Streptomycetaceae</taxon>
        <taxon>Streptomyces</taxon>
    </lineage>
</organism>
<evidence type="ECO:0000313" key="3">
    <source>
        <dbReference type="Proteomes" id="UP001596183"/>
    </source>
</evidence>
<dbReference type="Gene3D" id="3.90.1150.200">
    <property type="match status" value="1"/>
</dbReference>
<proteinExistence type="predicted"/>
<name>A0ABW0XH19_9ACTN</name>
<dbReference type="Proteomes" id="UP001596183">
    <property type="component" value="Unassembled WGS sequence"/>
</dbReference>
<keyword evidence="3" id="KW-1185">Reference proteome</keyword>
<feature type="domain" description="YdhG-like" evidence="1">
    <location>
        <begin position="20"/>
        <end position="115"/>
    </location>
</feature>
<protein>
    <submittedName>
        <fullName evidence="2">Iron chaperone</fullName>
    </submittedName>
</protein>
<dbReference type="EMBL" id="JBHSPC010000015">
    <property type="protein sequence ID" value="MFC5669726.1"/>
    <property type="molecule type" value="Genomic_DNA"/>
</dbReference>
<dbReference type="Pfam" id="PF08818">
    <property type="entry name" value="DUF1801"/>
    <property type="match status" value="1"/>
</dbReference>
<reference evidence="3" key="1">
    <citation type="journal article" date="2019" name="Int. J. Syst. Evol. Microbiol.">
        <title>The Global Catalogue of Microorganisms (GCM) 10K type strain sequencing project: providing services to taxonomists for standard genome sequencing and annotation.</title>
        <authorList>
            <consortium name="The Broad Institute Genomics Platform"/>
            <consortium name="The Broad Institute Genome Sequencing Center for Infectious Disease"/>
            <person name="Wu L."/>
            <person name="Ma J."/>
        </authorList>
    </citation>
    <scope>NUCLEOTIDE SEQUENCE [LARGE SCALE GENOMIC DNA]</scope>
    <source>
        <strain evidence="3">JCM 13852</strain>
    </source>
</reference>
<dbReference type="RefSeq" id="WP_381206649.1">
    <property type="nucleotide sequence ID" value="NZ_JBHSPC010000015.1"/>
</dbReference>
<gene>
    <name evidence="2" type="ORF">ACFP2V_06240</name>
</gene>
<accession>A0ABW0XH19</accession>
<evidence type="ECO:0000313" key="2">
    <source>
        <dbReference type="EMBL" id="MFC5669726.1"/>
    </source>
</evidence>
<evidence type="ECO:0000259" key="1">
    <source>
        <dbReference type="Pfam" id="PF08818"/>
    </source>
</evidence>